<evidence type="ECO:0000256" key="2">
    <source>
        <dbReference type="ARBA" id="ARBA00022801"/>
    </source>
</evidence>
<keyword evidence="8" id="KW-1185">Reference proteome</keyword>
<dbReference type="AlphaFoldDB" id="A0AA38SD10"/>
<accession>A0AA38SD10</accession>
<dbReference type="SMART" id="SM00490">
    <property type="entry name" value="HELICc"/>
    <property type="match status" value="1"/>
</dbReference>
<dbReference type="InterPro" id="IPR014001">
    <property type="entry name" value="Helicase_ATP-bd"/>
</dbReference>
<feature type="region of interest" description="Disordered" evidence="4">
    <location>
        <begin position="1"/>
        <end position="186"/>
    </location>
</feature>
<evidence type="ECO:0000313" key="7">
    <source>
        <dbReference type="EMBL" id="KAJ9157366.1"/>
    </source>
</evidence>
<organism evidence="7 8">
    <name type="scientific">Pleurostoma richardsiae</name>
    <dbReference type="NCBI Taxonomy" id="41990"/>
    <lineage>
        <taxon>Eukaryota</taxon>
        <taxon>Fungi</taxon>
        <taxon>Dikarya</taxon>
        <taxon>Ascomycota</taxon>
        <taxon>Pezizomycotina</taxon>
        <taxon>Sordariomycetes</taxon>
        <taxon>Sordariomycetidae</taxon>
        <taxon>Calosphaeriales</taxon>
        <taxon>Pleurostomataceae</taxon>
        <taxon>Pleurostoma</taxon>
    </lineage>
</organism>
<feature type="domain" description="Helicase C-terminal" evidence="6">
    <location>
        <begin position="871"/>
        <end position="1037"/>
    </location>
</feature>
<feature type="compositionally biased region" description="Low complexity" evidence="4">
    <location>
        <begin position="265"/>
        <end position="296"/>
    </location>
</feature>
<dbReference type="SUPFAM" id="SSF46934">
    <property type="entry name" value="UBA-like"/>
    <property type="match status" value="1"/>
</dbReference>
<feature type="compositionally biased region" description="Polar residues" evidence="4">
    <location>
        <begin position="19"/>
        <end position="30"/>
    </location>
</feature>
<feature type="compositionally biased region" description="Acidic residues" evidence="4">
    <location>
        <begin position="339"/>
        <end position="348"/>
    </location>
</feature>
<evidence type="ECO:0000256" key="3">
    <source>
        <dbReference type="ARBA" id="ARBA00022840"/>
    </source>
</evidence>
<feature type="region of interest" description="Disordered" evidence="4">
    <location>
        <begin position="243"/>
        <end position="363"/>
    </location>
</feature>
<dbReference type="PROSITE" id="PS51194">
    <property type="entry name" value="HELICASE_CTER"/>
    <property type="match status" value="1"/>
</dbReference>
<dbReference type="InterPro" id="IPR009060">
    <property type="entry name" value="UBA-like_sf"/>
</dbReference>
<dbReference type="GO" id="GO:0016787">
    <property type="term" value="F:hydrolase activity"/>
    <property type="evidence" value="ECO:0007669"/>
    <property type="project" value="UniProtKB-KW"/>
</dbReference>
<dbReference type="CDD" id="cd17919">
    <property type="entry name" value="DEXHc_Snf"/>
    <property type="match status" value="1"/>
</dbReference>
<reference evidence="7" key="1">
    <citation type="submission" date="2022-07" db="EMBL/GenBank/DDBJ databases">
        <title>Fungi with potential for degradation of polypropylene.</title>
        <authorList>
            <person name="Gostincar C."/>
        </authorList>
    </citation>
    <scope>NUCLEOTIDE SEQUENCE</scope>
    <source>
        <strain evidence="7">EXF-13308</strain>
    </source>
</reference>
<keyword evidence="7" id="KW-0347">Helicase</keyword>
<keyword evidence="2" id="KW-0378">Hydrolase</keyword>
<dbReference type="InterPro" id="IPR027417">
    <property type="entry name" value="P-loop_NTPase"/>
</dbReference>
<dbReference type="GO" id="GO:0005524">
    <property type="term" value="F:ATP binding"/>
    <property type="evidence" value="ECO:0007669"/>
    <property type="project" value="InterPro"/>
</dbReference>
<dbReference type="InterPro" id="IPR001650">
    <property type="entry name" value="Helicase_C-like"/>
</dbReference>
<keyword evidence="1" id="KW-0547">Nucleotide-binding</keyword>
<protein>
    <submittedName>
        <fullName evidence="7">ATP-dependent helicase fft2</fullName>
    </submittedName>
</protein>
<evidence type="ECO:0000256" key="1">
    <source>
        <dbReference type="ARBA" id="ARBA00022741"/>
    </source>
</evidence>
<evidence type="ECO:0000256" key="4">
    <source>
        <dbReference type="SAM" id="MobiDB-lite"/>
    </source>
</evidence>
<dbReference type="CDD" id="cd18793">
    <property type="entry name" value="SF2_C_SNF"/>
    <property type="match status" value="1"/>
</dbReference>
<sequence length="1049" mass="117061">MAFSSSPFASPGGARTASGVPTNKRSSSQREPIYISDSDDNEELADSPYFTQPTQIVDRPTLGPAKVAAPSSPSTVVEVPASSPFQARKPPTSGRLASLMAPAGTIFRAPKPVQQKRKAIDLTSDDDEIPDPRYAGIDSSDDETPMRGDIRPVSFERRKPEPTVRASEASKRQKVSEDSGFGLSQARAQQLARKVYKLLDGQFSEQDCRKALWRHRLNIDDAVDYLLSSAPSSPDAIPAAKVSSAAPVASKGNGVISSNGDRNVSVTSRSTSASQRSSPLSPTSSQTSQSTRDTPSPEVKKPRRLMRGLKPRQSPSSSQVEATQVEKTKPPENRLVDLVSDDEEDAYSDESAHSSQADESGGSVESRALNYLQTCTVENLVAMCKVKKELAAVMIKHRPFKCLDQARKVTHKTNKAKGSKMPLGENVVDTLVEYIETLDAIDQVVSRCDAKGAVVNATLDSWKVDKAGRQKSETSNRKLIDLPCPREPTRMRGKCTLQPYQLFGINWLWELYNEDFGCILADDMGLGKTCQVIAFVCLLIDMYERGKVRSEPWPVLIVVPPSTLANWEEEIYKFAEGLNVAIYSGSQAERDEIANEILDSPGEYHIVLTTYSQLSRSEDIDAMRAIKPHISIFDEGHKMKNPKAKIYKDLARINTDWKLLLTGTPIQNNIMEMVSLLNFINPRLFANYMDVVIGLFQQRVSLQEVSQGAVLHSDRVDRARSILEPFILQRKKEHVLSTLPAKTRRVEYCDLYEKQAAIYHDYESNFRRGKEPRVRTNNGRSNDQNNVWIQLRKAAIHGQLFRRFFTDKKVKEMAKMLMDRVSQDELRQPNLHHLIDELKNCSDFELHLWCRDYPFLKEFDCPPDSWLDSGKVQKLLDLVRQFQQNGDRALVFSRFAMVITILEECLASAGIDYRVLQGDTAVSERQDLIHEFNQDASIPVFLLTTGAGGTGINLTAANKVIIFDQSDNPQDDIQAENRAHRLGQKREVEIIRLLSKGTIEELVHKACQKKLELAGKITGYAEDITAKDLESEVRNMLAEGEGAASPVAE</sequence>
<feature type="compositionally biased region" description="Basic and acidic residues" evidence="4">
    <location>
        <begin position="324"/>
        <end position="335"/>
    </location>
</feature>
<dbReference type="Gene3D" id="3.40.50.300">
    <property type="entry name" value="P-loop containing nucleotide triphosphate hydrolases"/>
    <property type="match status" value="1"/>
</dbReference>
<dbReference type="SUPFAM" id="SSF52540">
    <property type="entry name" value="P-loop containing nucleoside triphosphate hydrolases"/>
    <property type="match status" value="2"/>
</dbReference>
<dbReference type="InterPro" id="IPR049730">
    <property type="entry name" value="SNF2/RAD54-like_C"/>
</dbReference>
<dbReference type="InterPro" id="IPR000330">
    <property type="entry name" value="SNF2_N"/>
</dbReference>
<feature type="compositionally biased region" description="Basic residues" evidence="4">
    <location>
        <begin position="301"/>
        <end position="310"/>
    </location>
</feature>
<dbReference type="Pfam" id="PF00271">
    <property type="entry name" value="Helicase_C"/>
    <property type="match status" value="1"/>
</dbReference>
<proteinExistence type="predicted"/>
<feature type="compositionally biased region" description="Polar residues" evidence="4">
    <location>
        <begin position="313"/>
        <end position="322"/>
    </location>
</feature>
<dbReference type="InterPro" id="IPR038718">
    <property type="entry name" value="SNF2-like_sf"/>
</dbReference>
<feature type="compositionally biased region" description="Polar residues" evidence="4">
    <location>
        <begin position="255"/>
        <end position="264"/>
    </location>
</feature>
<dbReference type="GO" id="GO:0004386">
    <property type="term" value="F:helicase activity"/>
    <property type="evidence" value="ECO:0007669"/>
    <property type="project" value="UniProtKB-KW"/>
</dbReference>
<name>A0AA38SD10_9PEZI</name>
<gene>
    <name evidence="7" type="ORF">NKR23_g558</name>
</gene>
<evidence type="ECO:0000259" key="5">
    <source>
        <dbReference type="PROSITE" id="PS51192"/>
    </source>
</evidence>
<evidence type="ECO:0000259" key="6">
    <source>
        <dbReference type="PROSITE" id="PS51194"/>
    </source>
</evidence>
<dbReference type="Pfam" id="PF00176">
    <property type="entry name" value="SNF2-rel_dom"/>
    <property type="match status" value="1"/>
</dbReference>
<dbReference type="PANTHER" id="PTHR10799">
    <property type="entry name" value="SNF2/RAD54 HELICASE FAMILY"/>
    <property type="match status" value="1"/>
</dbReference>
<dbReference type="PROSITE" id="PS51192">
    <property type="entry name" value="HELICASE_ATP_BIND_1"/>
    <property type="match status" value="1"/>
</dbReference>
<feature type="compositionally biased region" description="Basic and acidic residues" evidence="4">
    <location>
        <begin position="144"/>
        <end position="177"/>
    </location>
</feature>
<feature type="domain" description="Helicase ATP-binding" evidence="5">
    <location>
        <begin position="509"/>
        <end position="683"/>
    </location>
</feature>
<evidence type="ECO:0000313" key="8">
    <source>
        <dbReference type="Proteomes" id="UP001174694"/>
    </source>
</evidence>
<dbReference type="SMART" id="SM00487">
    <property type="entry name" value="DEXDc"/>
    <property type="match status" value="1"/>
</dbReference>
<keyword evidence="3" id="KW-0067">ATP-binding</keyword>
<comment type="caution">
    <text evidence="7">The sequence shown here is derived from an EMBL/GenBank/DDBJ whole genome shotgun (WGS) entry which is preliminary data.</text>
</comment>
<dbReference type="Gene3D" id="3.40.50.10810">
    <property type="entry name" value="Tandem AAA-ATPase domain"/>
    <property type="match status" value="1"/>
</dbReference>
<dbReference type="EMBL" id="JANBVO010000001">
    <property type="protein sequence ID" value="KAJ9157366.1"/>
    <property type="molecule type" value="Genomic_DNA"/>
</dbReference>
<dbReference type="Proteomes" id="UP001174694">
    <property type="component" value="Unassembled WGS sequence"/>
</dbReference>